<dbReference type="SUPFAM" id="SSF161098">
    <property type="entry name" value="MetI-like"/>
    <property type="match status" value="1"/>
</dbReference>
<organism evidence="9 10">
    <name type="scientific">Alkalibacterium gilvum</name>
    <dbReference type="NCBI Taxonomy" id="1130080"/>
    <lineage>
        <taxon>Bacteria</taxon>
        <taxon>Bacillati</taxon>
        <taxon>Bacillota</taxon>
        <taxon>Bacilli</taxon>
        <taxon>Lactobacillales</taxon>
        <taxon>Carnobacteriaceae</taxon>
        <taxon>Alkalibacterium</taxon>
    </lineage>
</organism>
<keyword evidence="4 7" id="KW-0812">Transmembrane</keyword>
<feature type="transmembrane region" description="Helical" evidence="7">
    <location>
        <begin position="112"/>
        <end position="134"/>
    </location>
</feature>
<reference evidence="10" key="1">
    <citation type="submission" date="2016-10" db="EMBL/GenBank/DDBJ databases">
        <authorList>
            <person name="Varghese N."/>
            <person name="Submissions S."/>
        </authorList>
    </citation>
    <scope>NUCLEOTIDE SEQUENCE [LARGE SCALE GENOMIC DNA]</scope>
    <source>
        <strain evidence="10">DSM 25751</strain>
    </source>
</reference>
<accession>A0A1H6RD57</accession>
<feature type="transmembrane region" description="Helical" evidence="7">
    <location>
        <begin position="154"/>
        <end position="180"/>
    </location>
</feature>
<dbReference type="PANTHER" id="PTHR43227">
    <property type="entry name" value="BLL4140 PROTEIN"/>
    <property type="match status" value="1"/>
</dbReference>
<dbReference type="Pfam" id="PF00528">
    <property type="entry name" value="BPD_transp_1"/>
    <property type="match status" value="1"/>
</dbReference>
<evidence type="ECO:0000256" key="2">
    <source>
        <dbReference type="ARBA" id="ARBA00022448"/>
    </source>
</evidence>
<proteinExistence type="inferred from homology"/>
<keyword evidence="5 7" id="KW-1133">Transmembrane helix</keyword>
<dbReference type="InterPro" id="IPR035906">
    <property type="entry name" value="MetI-like_sf"/>
</dbReference>
<keyword evidence="6 7" id="KW-0472">Membrane</keyword>
<dbReference type="GO" id="GO:0055085">
    <property type="term" value="P:transmembrane transport"/>
    <property type="evidence" value="ECO:0007669"/>
    <property type="project" value="InterPro"/>
</dbReference>
<feature type="transmembrane region" description="Helical" evidence="7">
    <location>
        <begin position="12"/>
        <end position="33"/>
    </location>
</feature>
<evidence type="ECO:0000256" key="5">
    <source>
        <dbReference type="ARBA" id="ARBA00022989"/>
    </source>
</evidence>
<dbReference type="PANTHER" id="PTHR43227:SF3">
    <property type="entry name" value="BINDING-PROTEIN-DEPENDENT TRANSPORT SYSTEMS INNER MEMBRANE COMPONENT"/>
    <property type="match status" value="1"/>
</dbReference>
<feature type="transmembrane region" description="Helical" evidence="7">
    <location>
        <begin position="218"/>
        <end position="240"/>
    </location>
</feature>
<feature type="transmembrane region" description="Helical" evidence="7">
    <location>
        <begin position="81"/>
        <end position="100"/>
    </location>
</feature>
<dbReference type="GO" id="GO:0005886">
    <property type="term" value="C:plasma membrane"/>
    <property type="evidence" value="ECO:0007669"/>
    <property type="project" value="UniProtKB-SubCell"/>
</dbReference>
<dbReference type="STRING" id="1130080.SAMN04488113_102141"/>
<dbReference type="InterPro" id="IPR050809">
    <property type="entry name" value="UgpAE/MalFG_permease"/>
</dbReference>
<feature type="domain" description="ABC transmembrane type-1" evidence="8">
    <location>
        <begin position="74"/>
        <end position="273"/>
    </location>
</feature>
<dbReference type="AlphaFoldDB" id="A0A1H6RD57"/>
<keyword evidence="10" id="KW-1185">Reference proteome</keyword>
<keyword evidence="3" id="KW-1003">Cell membrane</keyword>
<protein>
    <submittedName>
        <fullName evidence="9">ABC-type sugar transport system, permease component</fullName>
    </submittedName>
</protein>
<evidence type="ECO:0000256" key="6">
    <source>
        <dbReference type="ARBA" id="ARBA00023136"/>
    </source>
</evidence>
<keyword evidence="2 7" id="KW-0813">Transport</keyword>
<dbReference type="CDD" id="cd06261">
    <property type="entry name" value="TM_PBP2"/>
    <property type="match status" value="1"/>
</dbReference>
<sequence length="285" mass="32342">MIKKIMKNPENKGYLFILPWLIGFVTLTIYPILYSFYLSFFDVTITTEGIQTESVGIENYQSAMTSDIEFINRLIEYVREILISVPLIVIISLLIALLLNQNIRFKGVFRTIFFLPVIISSGPVLDKLIGLDIATLNMVETNALYEMIAGMDNILASSFVYIIDNLIILLWFSGVQILIFNSALQKVDKKIYEAASIDGASSWESFWKITLPSLFPMIMVNIVYTTVMYSVSSLSTIVGHIQSNMFQLETGFGYASSLSWIYFILIVLVLITFTGIIGLFNRKYK</sequence>
<dbReference type="RefSeq" id="WP_091632430.1">
    <property type="nucleotide sequence ID" value="NZ_FNYW01000002.1"/>
</dbReference>
<evidence type="ECO:0000256" key="7">
    <source>
        <dbReference type="RuleBase" id="RU363032"/>
    </source>
</evidence>
<dbReference type="PROSITE" id="PS50928">
    <property type="entry name" value="ABC_TM1"/>
    <property type="match status" value="1"/>
</dbReference>
<evidence type="ECO:0000256" key="1">
    <source>
        <dbReference type="ARBA" id="ARBA00004651"/>
    </source>
</evidence>
<evidence type="ECO:0000256" key="3">
    <source>
        <dbReference type="ARBA" id="ARBA00022475"/>
    </source>
</evidence>
<dbReference type="EMBL" id="FNYW01000002">
    <property type="protein sequence ID" value="SEI53673.1"/>
    <property type="molecule type" value="Genomic_DNA"/>
</dbReference>
<keyword evidence="9" id="KW-0762">Sugar transport</keyword>
<evidence type="ECO:0000256" key="4">
    <source>
        <dbReference type="ARBA" id="ARBA00022692"/>
    </source>
</evidence>
<name>A0A1H6RD57_9LACT</name>
<dbReference type="Gene3D" id="1.10.3720.10">
    <property type="entry name" value="MetI-like"/>
    <property type="match status" value="1"/>
</dbReference>
<evidence type="ECO:0000313" key="10">
    <source>
        <dbReference type="Proteomes" id="UP000198564"/>
    </source>
</evidence>
<dbReference type="OrthoDB" id="2168559at2"/>
<gene>
    <name evidence="9" type="ORF">SAMN04488113_102141</name>
</gene>
<dbReference type="Proteomes" id="UP000198564">
    <property type="component" value="Unassembled WGS sequence"/>
</dbReference>
<feature type="transmembrane region" description="Helical" evidence="7">
    <location>
        <begin position="260"/>
        <end position="280"/>
    </location>
</feature>
<comment type="subcellular location">
    <subcellularLocation>
        <location evidence="1 7">Cell membrane</location>
        <topology evidence="1 7">Multi-pass membrane protein</topology>
    </subcellularLocation>
</comment>
<dbReference type="InterPro" id="IPR000515">
    <property type="entry name" value="MetI-like"/>
</dbReference>
<comment type="similarity">
    <text evidence="7">Belongs to the binding-protein-dependent transport system permease family.</text>
</comment>
<evidence type="ECO:0000259" key="8">
    <source>
        <dbReference type="PROSITE" id="PS50928"/>
    </source>
</evidence>
<evidence type="ECO:0000313" key="9">
    <source>
        <dbReference type="EMBL" id="SEI53673.1"/>
    </source>
</evidence>